<organism evidence="1 2">
    <name type="scientific">Aminomonas paucivorans DSM 12260</name>
    <dbReference type="NCBI Taxonomy" id="584708"/>
    <lineage>
        <taxon>Bacteria</taxon>
        <taxon>Thermotogati</taxon>
        <taxon>Synergistota</taxon>
        <taxon>Synergistia</taxon>
        <taxon>Synergistales</taxon>
        <taxon>Synergistaceae</taxon>
        <taxon>Aminomonas</taxon>
    </lineage>
</organism>
<reference evidence="1 2" key="1">
    <citation type="journal article" date="2010" name="Stand. Genomic Sci.">
        <title>Non-contiguous finished genome sequence of Aminomonas paucivorans type strain (GLU-3).</title>
        <authorList>
            <person name="Pitluck S."/>
            <person name="Yasawong M."/>
            <person name="Held B."/>
            <person name="Lapidus A."/>
            <person name="Nolan M."/>
            <person name="Copeland A."/>
            <person name="Lucas S."/>
            <person name="Del Rio T.G."/>
            <person name="Tice H."/>
            <person name="Cheng J.F."/>
            <person name="Chertkov O."/>
            <person name="Goodwin L."/>
            <person name="Tapia R."/>
            <person name="Han C."/>
            <person name="Liolios K."/>
            <person name="Ivanova N."/>
            <person name="Mavromatis K."/>
            <person name="Ovchinnikova G."/>
            <person name="Pati A."/>
            <person name="Chen A."/>
            <person name="Palaniappan K."/>
            <person name="Land M."/>
            <person name="Hauser L."/>
            <person name="Chang Y.J."/>
            <person name="Jeffries C.D."/>
            <person name="Pukall R."/>
            <person name="Spring S."/>
            <person name="Rohde M."/>
            <person name="Sikorski J."/>
            <person name="Goker M."/>
            <person name="Woyke T."/>
            <person name="Bristow J."/>
            <person name="Eisen J.A."/>
            <person name="Markowitz V."/>
            <person name="Hugenholtz P."/>
            <person name="Kyrpides N.C."/>
            <person name="Klenk H.P."/>
        </authorList>
    </citation>
    <scope>NUCLEOTIDE SEQUENCE [LARGE SCALE GENOMIC DNA]</scope>
    <source>
        <strain evidence="1 2">DSM 12260</strain>
    </source>
</reference>
<evidence type="ECO:0000313" key="1">
    <source>
        <dbReference type="EMBL" id="EFQ24502.1"/>
    </source>
</evidence>
<accession>E3CY15</accession>
<evidence type="ECO:0000313" key="2">
    <source>
        <dbReference type="Proteomes" id="UP000005096"/>
    </source>
</evidence>
<dbReference type="PaxDb" id="584708-Apau_2091"/>
<protein>
    <submittedName>
        <fullName evidence="1">Uncharacterized protein</fullName>
    </submittedName>
</protein>
<sequence length="69" mass="7425">MDRAQPDPKLEADRAKARFLEAAQGADPLRWAGRHPWFTLGGSLAAGFAAGRGLTPGGAVRLLLRLLTW</sequence>
<dbReference type="Proteomes" id="UP000005096">
    <property type="component" value="Chromosome"/>
</dbReference>
<dbReference type="RefSeq" id="WP_006301743.1">
    <property type="nucleotide sequence ID" value="NZ_CM001022.1"/>
</dbReference>
<dbReference type="STRING" id="584708.Apau_2091"/>
<dbReference type="EMBL" id="CM001022">
    <property type="protein sequence ID" value="EFQ24502.1"/>
    <property type="molecule type" value="Genomic_DNA"/>
</dbReference>
<keyword evidence="2" id="KW-1185">Reference proteome</keyword>
<gene>
    <name evidence="1" type="ORF">Apau_2091</name>
</gene>
<dbReference type="AlphaFoldDB" id="E3CY15"/>
<proteinExistence type="predicted"/>
<dbReference type="HOGENOM" id="CLU_2766759_0_0_0"/>
<name>E3CY15_9BACT</name>